<dbReference type="Gene3D" id="3.40.50.150">
    <property type="entry name" value="Vaccinia Virus protein VP39"/>
    <property type="match status" value="1"/>
</dbReference>
<protein>
    <submittedName>
        <fullName evidence="7">Ribosomal RNA small subunit methyltransferase B</fullName>
        <ecNumber evidence="7">2.1.1.176</ecNumber>
    </submittedName>
</protein>
<feature type="binding site" evidence="5">
    <location>
        <position position="283"/>
    </location>
    <ligand>
        <name>S-adenosyl-L-methionine</name>
        <dbReference type="ChEBI" id="CHEBI:59789"/>
    </ligand>
</feature>
<proteinExistence type="inferred from homology"/>
<dbReference type="GO" id="GO:0003723">
    <property type="term" value="F:RNA binding"/>
    <property type="evidence" value="ECO:0007669"/>
    <property type="project" value="UniProtKB-UniRule"/>
</dbReference>
<evidence type="ECO:0000256" key="4">
    <source>
        <dbReference type="ARBA" id="ARBA00022884"/>
    </source>
</evidence>
<dbReference type="SUPFAM" id="SSF53335">
    <property type="entry name" value="S-adenosyl-L-methionine-dependent methyltransferases"/>
    <property type="match status" value="1"/>
</dbReference>
<dbReference type="InterPro" id="IPR023267">
    <property type="entry name" value="RCMT"/>
</dbReference>
<organism evidence="7 8">
    <name type="scientific">Candidatus Moanibacter tarae</name>
    <dbReference type="NCBI Taxonomy" id="2200854"/>
    <lineage>
        <taxon>Bacteria</taxon>
        <taxon>Pseudomonadati</taxon>
        <taxon>Verrucomicrobiota</taxon>
        <taxon>Opitutia</taxon>
        <taxon>Puniceicoccales</taxon>
        <taxon>Puniceicoccales incertae sedis</taxon>
        <taxon>Candidatus Moanibacter</taxon>
    </lineage>
</organism>
<dbReference type="Pfam" id="PF01029">
    <property type="entry name" value="NusB"/>
    <property type="match status" value="1"/>
</dbReference>
<dbReference type="PROSITE" id="PS51686">
    <property type="entry name" value="SAM_MT_RSMB_NOP"/>
    <property type="match status" value="1"/>
</dbReference>
<keyword evidence="3 5" id="KW-0949">S-adenosyl-L-methionine</keyword>
<dbReference type="InterPro" id="IPR001678">
    <property type="entry name" value="MeTrfase_RsmB-F_NOP2_dom"/>
</dbReference>
<dbReference type="PANTHER" id="PTHR22807:SF61">
    <property type="entry name" value="NOL1_NOP2_SUN FAMILY PROTEIN _ ANTITERMINATION NUSB DOMAIN-CONTAINING PROTEIN"/>
    <property type="match status" value="1"/>
</dbReference>
<dbReference type="InterPro" id="IPR006027">
    <property type="entry name" value="NusB_RsmB_TIM44"/>
</dbReference>
<evidence type="ECO:0000256" key="5">
    <source>
        <dbReference type="PROSITE-ProRule" id="PRU01023"/>
    </source>
</evidence>
<keyword evidence="1 5" id="KW-0489">Methyltransferase</keyword>
<feature type="binding site" evidence="5">
    <location>
        <position position="310"/>
    </location>
    <ligand>
        <name>S-adenosyl-L-methionine</name>
        <dbReference type="ChEBI" id="CHEBI:59789"/>
    </ligand>
</feature>
<feature type="binding site" evidence="5">
    <location>
        <position position="334"/>
    </location>
    <ligand>
        <name>S-adenosyl-L-methionine</name>
        <dbReference type="ChEBI" id="CHEBI:59789"/>
    </ligand>
</feature>
<dbReference type="EMBL" id="CP029803">
    <property type="protein sequence ID" value="AWT60060.1"/>
    <property type="molecule type" value="Genomic_DNA"/>
</dbReference>
<dbReference type="AlphaFoldDB" id="A0A2Z4ALY8"/>
<accession>A0A2Z4ALY8</accession>
<dbReference type="CDD" id="cd02440">
    <property type="entry name" value="AdoMet_MTases"/>
    <property type="match status" value="1"/>
</dbReference>
<feature type="active site" description="Nucleophile" evidence="5">
    <location>
        <position position="387"/>
    </location>
</feature>
<reference evidence="7 8" key="1">
    <citation type="submission" date="2018-06" db="EMBL/GenBank/DDBJ databases">
        <title>Draft Genome Sequence of a Novel Marine Bacterium Related to the Verrucomicrobia.</title>
        <authorList>
            <person name="Vosseberg J."/>
            <person name="Martijn J."/>
            <person name="Ettema T.J.G."/>
        </authorList>
    </citation>
    <scope>NUCLEOTIDE SEQUENCE [LARGE SCALE GENOMIC DNA]</scope>
    <source>
        <strain evidence="7">TARA_B100001123</strain>
    </source>
</reference>
<sequence length="436" mass="49365">MNRVLNTPDGWLAAVKLFEAYLSRPRKVDDLMSGLSAQFSQRERRRCQFLLYGAIRNLELISITINSKVDKEPRRRLKSILFIGATECLGDKKSRIPEIVDHAVGVSKHLLSSAETKFVNAVLRRTAECLSKIGEERHAIRNLEPEEFTRRLSYSFSHPPWLVRRWRKRLSEESVCKLVEWNQKSAVNYVYLKKGEVGSSRLGLVSTEWPGFYLTDGLDWNSVTDLISRGKAFVTDPANRLAVGLLDPRPGEAILDLCSAPGGKSLLISENLKGADSLLVSLDRPGPRMGRLRENLGRISGMRYEIIESDLLDVEPILFFDTALPASYDGVLLDVPCSNTGVLRRRPDAKWRLQEDDISHSATQQMVLLTQAARFVKPGGRLVYNTCSLEPEENEDVVEPFIDLSRNKFQLVQRIHSRPWIEGHDGGGAFLLRRKR</sequence>
<evidence type="ECO:0000256" key="3">
    <source>
        <dbReference type="ARBA" id="ARBA00022691"/>
    </source>
</evidence>
<dbReference type="InterPro" id="IPR035926">
    <property type="entry name" value="NusB-like_sf"/>
</dbReference>
<dbReference type="Pfam" id="PF01189">
    <property type="entry name" value="Methyltr_RsmB-F"/>
    <property type="match status" value="1"/>
</dbReference>
<name>A0A2Z4ALY8_9BACT</name>
<dbReference type="EC" id="2.1.1.176" evidence="7"/>
<dbReference type="SUPFAM" id="SSF48013">
    <property type="entry name" value="NusB-like"/>
    <property type="match status" value="1"/>
</dbReference>
<dbReference type="GO" id="GO:0001510">
    <property type="term" value="P:RNA methylation"/>
    <property type="evidence" value="ECO:0007669"/>
    <property type="project" value="InterPro"/>
</dbReference>
<gene>
    <name evidence="7" type="primary">rsmB</name>
    <name evidence="7" type="ORF">DF168_01260</name>
</gene>
<keyword evidence="4 5" id="KW-0694">RNA-binding</keyword>
<feature type="binding site" evidence="5">
    <location>
        <begin position="258"/>
        <end position="264"/>
    </location>
    <ligand>
        <name>S-adenosyl-L-methionine</name>
        <dbReference type="ChEBI" id="CHEBI:59789"/>
    </ligand>
</feature>
<keyword evidence="2 5" id="KW-0808">Transferase</keyword>
<dbReference type="PANTHER" id="PTHR22807">
    <property type="entry name" value="NOP2 YEAST -RELATED NOL1/NOP2/FMU SUN DOMAIN-CONTAINING"/>
    <property type="match status" value="1"/>
</dbReference>
<dbReference type="Proteomes" id="UP000247465">
    <property type="component" value="Chromosome"/>
</dbReference>
<dbReference type="GO" id="GO:0008173">
    <property type="term" value="F:RNA methyltransferase activity"/>
    <property type="evidence" value="ECO:0007669"/>
    <property type="project" value="InterPro"/>
</dbReference>
<comment type="similarity">
    <text evidence="5">Belongs to the class I-like SAM-binding methyltransferase superfamily. RsmB/NOP family.</text>
</comment>
<evidence type="ECO:0000313" key="7">
    <source>
        <dbReference type="EMBL" id="AWT60060.1"/>
    </source>
</evidence>
<dbReference type="Gene3D" id="1.10.940.10">
    <property type="entry name" value="NusB-like"/>
    <property type="match status" value="1"/>
</dbReference>
<evidence type="ECO:0000256" key="1">
    <source>
        <dbReference type="ARBA" id="ARBA00022603"/>
    </source>
</evidence>
<feature type="domain" description="SAM-dependent MTase RsmB/NOP-type" evidence="6">
    <location>
        <begin position="151"/>
        <end position="436"/>
    </location>
</feature>
<dbReference type="PRINTS" id="PR02008">
    <property type="entry name" value="RCMTFAMILY"/>
</dbReference>
<dbReference type="InterPro" id="IPR049560">
    <property type="entry name" value="MeTrfase_RsmB-F_NOP2_cat"/>
</dbReference>
<dbReference type="KEGG" id="mtar:DF168_01260"/>
<dbReference type="InterPro" id="IPR029063">
    <property type="entry name" value="SAM-dependent_MTases_sf"/>
</dbReference>
<evidence type="ECO:0000256" key="2">
    <source>
        <dbReference type="ARBA" id="ARBA00022679"/>
    </source>
</evidence>
<evidence type="ECO:0000259" key="6">
    <source>
        <dbReference type="PROSITE" id="PS51686"/>
    </source>
</evidence>
<evidence type="ECO:0000313" key="8">
    <source>
        <dbReference type="Proteomes" id="UP000247465"/>
    </source>
</evidence>
<dbReference type="GO" id="GO:0006355">
    <property type="term" value="P:regulation of DNA-templated transcription"/>
    <property type="evidence" value="ECO:0007669"/>
    <property type="project" value="InterPro"/>
</dbReference>